<comment type="similarity">
    <text evidence="1 11">Belongs to the DnaX/STICHEL family.</text>
</comment>
<reference evidence="13 14" key="1">
    <citation type="journal article" date="2016" name="Nat. Commun.">
        <title>Thousands of microbial genomes shed light on interconnected biogeochemical processes in an aquifer system.</title>
        <authorList>
            <person name="Anantharaman K."/>
            <person name="Brown C.T."/>
            <person name="Hug L.A."/>
            <person name="Sharon I."/>
            <person name="Castelle C.J."/>
            <person name="Probst A.J."/>
            <person name="Thomas B.C."/>
            <person name="Singh A."/>
            <person name="Wilkins M.J."/>
            <person name="Karaoz U."/>
            <person name="Brodie E.L."/>
            <person name="Williams K.H."/>
            <person name="Hubbard S.S."/>
            <person name="Banfield J.F."/>
        </authorList>
    </citation>
    <scope>NUCLEOTIDE SEQUENCE [LARGE SCALE GENOMIC DNA]</scope>
</reference>
<evidence type="ECO:0000256" key="11">
    <source>
        <dbReference type="RuleBase" id="RU364063"/>
    </source>
</evidence>
<evidence type="ECO:0000256" key="3">
    <source>
        <dbReference type="ARBA" id="ARBA00022695"/>
    </source>
</evidence>
<accession>A0A1F6N3W3</accession>
<evidence type="ECO:0000256" key="4">
    <source>
        <dbReference type="ARBA" id="ARBA00022705"/>
    </source>
</evidence>
<dbReference type="Gene3D" id="1.10.8.60">
    <property type="match status" value="1"/>
</dbReference>
<evidence type="ECO:0000256" key="9">
    <source>
        <dbReference type="ARBA" id="ARBA00022932"/>
    </source>
</evidence>
<dbReference type="InterPro" id="IPR012763">
    <property type="entry name" value="DNA_pol_III_sug/sutau_N"/>
</dbReference>
<dbReference type="CDD" id="cd00009">
    <property type="entry name" value="AAA"/>
    <property type="match status" value="1"/>
</dbReference>
<dbReference type="Proteomes" id="UP000177040">
    <property type="component" value="Unassembled WGS sequence"/>
</dbReference>
<dbReference type="PANTHER" id="PTHR11669">
    <property type="entry name" value="REPLICATION FACTOR C / DNA POLYMERASE III GAMMA-TAU SUBUNIT"/>
    <property type="match status" value="1"/>
</dbReference>
<keyword evidence="5" id="KW-0479">Metal-binding</keyword>
<dbReference type="InterPro" id="IPR022754">
    <property type="entry name" value="DNA_pol_III_gamma-3"/>
</dbReference>
<dbReference type="EC" id="2.7.7.7" evidence="11"/>
<keyword evidence="2 11" id="KW-0808">Transferase</keyword>
<keyword evidence="4 11" id="KW-0235">DNA replication</keyword>
<comment type="function">
    <text evidence="11">DNA polymerase III is a complex, multichain enzyme responsible for most of the replicative synthesis in bacteria. This DNA polymerase also exhibits 3' to 5' exonuclease activity.</text>
</comment>
<dbReference type="Gene3D" id="3.40.50.300">
    <property type="entry name" value="P-loop containing nucleotide triphosphate hydrolases"/>
    <property type="match status" value="1"/>
</dbReference>
<dbReference type="GO" id="GO:0003677">
    <property type="term" value="F:DNA binding"/>
    <property type="evidence" value="ECO:0007669"/>
    <property type="project" value="InterPro"/>
</dbReference>
<evidence type="ECO:0000313" key="14">
    <source>
        <dbReference type="Proteomes" id="UP000177040"/>
    </source>
</evidence>
<dbReference type="SUPFAM" id="SSF48019">
    <property type="entry name" value="post-AAA+ oligomerization domain-like"/>
    <property type="match status" value="1"/>
</dbReference>
<dbReference type="Pfam" id="PF12169">
    <property type="entry name" value="DNA_pol3_gamma3"/>
    <property type="match status" value="1"/>
</dbReference>
<protein>
    <recommendedName>
        <fullName evidence="11">DNA polymerase III subunit gamma/tau</fullName>
        <ecNumber evidence="11">2.7.7.7</ecNumber>
    </recommendedName>
</protein>
<dbReference type="CDD" id="cd18137">
    <property type="entry name" value="HLD_clamp_pol_III_gamma_tau"/>
    <property type="match status" value="1"/>
</dbReference>
<dbReference type="GO" id="GO:0006261">
    <property type="term" value="P:DNA-templated DNA replication"/>
    <property type="evidence" value="ECO:0007669"/>
    <property type="project" value="TreeGrafter"/>
</dbReference>
<dbReference type="FunFam" id="3.40.50.300:FF:000014">
    <property type="entry name" value="DNA polymerase III subunit gamma/tau"/>
    <property type="match status" value="1"/>
</dbReference>
<keyword evidence="7" id="KW-0862">Zinc</keyword>
<dbReference type="InterPro" id="IPR008921">
    <property type="entry name" value="DNA_pol3_clamp-load_cplx_C"/>
</dbReference>
<dbReference type="Gene3D" id="1.20.272.10">
    <property type="match status" value="1"/>
</dbReference>
<dbReference type="AlphaFoldDB" id="A0A1F6N3W3"/>
<feature type="domain" description="AAA+ ATPase" evidence="12">
    <location>
        <begin position="34"/>
        <end position="179"/>
    </location>
</feature>
<dbReference type="InterPro" id="IPR027417">
    <property type="entry name" value="P-loop_NTPase"/>
</dbReference>
<evidence type="ECO:0000256" key="10">
    <source>
        <dbReference type="ARBA" id="ARBA00049244"/>
    </source>
</evidence>
<dbReference type="NCBIfam" id="NF004046">
    <property type="entry name" value="PRK05563.1"/>
    <property type="match status" value="1"/>
</dbReference>
<keyword evidence="6 11" id="KW-0547">Nucleotide-binding</keyword>
<dbReference type="GO" id="GO:0005524">
    <property type="term" value="F:ATP binding"/>
    <property type="evidence" value="ECO:0007669"/>
    <property type="project" value="UniProtKB-KW"/>
</dbReference>
<evidence type="ECO:0000256" key="7">
    <source>
        <dbReference type="ARBA" id="ARBA00022833"/>
    </source>
</evidence>
<evidence type="ECO:0000256" key="1">
    <source>
        <dbReference type="ARBA" id="ARBA00006360"/>
    </source>
</evidence>
<dbReference type="SUPFAM" id="SSF52540">
    <property type="entry name" value="P-loop containing nucleoside triphosphate hydrolases"/>
    <property type="match status" value="1"/>
</dbReference>
<evidence type="ECO:0000256" key="6">
    <source>
        <dbReference type="ARBA" id="ARBA00022741"/>
    </source>
</evidence>
<evidence type="ECO:0000259" key="12">
    <source>
        <dbReference type="SMART" id="SM00382"/>
    </source>
</evidence>
<evidence type="ECO:0000256" key="8">
    <source>
        <dbReference type="ARBA" id="ARBA00022840"/>
    </source>
</evidence>
<evidence type="ECO:0000256" key="5">
    <source>
        <dbReference type="ARBA" id="ARBA00022723"/>
    </source>
</evidence>
<sequence length="518" mass="57998">MALYHKHRPQLWQDIIGQDVIVTTIQNQIKRNKPAHAYLLSGPRGVGKTTTARLIAKALNCTERKTETSEPCNRCNSCLDITRSAALDVIEIDAASHTGVDMVRETIIESAEFQPTKSQYKIFIIDEVHMLSTSAFNALLKTLEEPPIYAIFVLATTELHKLPATIVSRCQRYIFKKIPREIMAARLKQIAVDEGIIIADAVLARLIKKSEGSARDAVSLLDQIMAVAGDSITEADVQLLLPATSTENLLEFLNALAKNNVPDGLSLIRSLMENGIHPTQFLTDFIEFTRGVLLFHFDESLAQKEMDISATTQEEIKTILFQLPPDRLLFMLDRAFKRYQDSKNATIPELPVELFLIECCATEIKPDESSTHVESKVKPDLPKIIPEKLLQMVPEIIPEIIEPVKTEKTPNTIIDKKTVENAWTAFMAKLETTGPSLVFLLKMAEVKEIINNSIIISVRYSFHYDKLSELATKKKLEDQLSELLKTKILLKFEVNENASTEKTAALNDLAAAFGGEVM</sequence>
<dbReference type="GO" id="GO:0003887">
    <property type="term" value="F:DNA-directed DNA polymerase activity"/>
    <property type="evidence" value="ECO:0007669"/>
    <property type="project" value="UniProtKB-KW"/>
</dbReference>
<comment type="catalytic activity">
    <reaction evidence="10 11">
        <text>DNA(n) + a 2'-deoxyribonucleoside 5'-triphosphate = DNA(n+1) + diphosphate</text>
        <dbReference type="Rhea" id="RHEA:22508"/>
        <dbReference type="Rhea" id="RHEA-COMP:17339"/>
        <dbReference type="Rhea" id="RHEA-COMP:17340"/>
        <dbReference type="ChEBI" id="CHEBI:33019"/>
        <dbReference type="ChEBI" id="CHEBI:61560"/>
        <dbReference type="ChEBI" id="CHEBI:173112"/>
        <dbReference type="EC" id="2.7.7.7"/>
    </reaction>
</comment>
<name>A0A1F6N3W3_9BACT</name>
<dbReference type="GO" id="GO:0046872">
    <property type="term" value="F:metal ion binding"/>
    <property type="evidence" value="ECO:0007669"/>
    <property type="project" value="UniProtKB-KW"/>
</dbReference>
<evidence type="ECO:0000313" key="13">
    <source>
        <dbReference type="EMBL" id="OGH78562.1"/>
    </source>
</evidence>
<comment type="subunit">
    <text evidence="11">DNA polymerase III contains a core (composed of alpha, epsilon and theta chains) that associates with a tau subunit. This core dimerizes to form the POLIII' complex. PolIII' associates with the gamma complex (composed of gamma, delta, delta', psi and chi chains) and with the beta chain to form the complete DNA polymerase III complex.</text>
</comment>
<dbReference type="InterPro" id="IPR050238">
    <property type="entry name" value="DNA_Rep/Repair_Clamp_Loader"/>
</dbReference>
<dbReference type="InterPro" id="IPR045085">
    <property type="entry name" value="HLD_clamp_pol_III_gamma_tau"/>
</dbReference>
<comment type="caution">
    <text evidence="13">The sequence shown here is derived from an EMBL/GenBank/DDBJ whole genome shotgun (WGS) entry which is preliminary data.</text>
</comment>
<proteinExistence type="inferred from homology"/>
<evidence type="ECO:0000256" key="2">
    <source>
        <dbReference type="ARBA" id="ARBA00022679"/>
    </source>
</evidence>
<dbReference type="SMART" id="SM00382">
    <property type="entry name" value="AAA"/>
    <property type="match status" value="1"/>
</dbReference>
<dbReference type="EMBL" id="MFQH01000006">
    <property type="protein sequence ID" value="OGH78562.1"/>
    <property type="molecule type" value="Genomic_DNA"/>
</dbReference>
<keyword evidence="3 11" id="KW-0548">Nucleotidyltransferase</keyword>
<dbReference type="Pfam" id="PF13177">
    <property type="entry name" value="DNA_pol3_delta2"/>
    <property type="match status" value="1"/>
</dbReference>
<gene>
    <name evidence="11" type="primary">dnaX</name>
    <name evidence="13" type="ORF">A2983_02770</name>
</gene>
<dbReference type="InterPro" id="IPR003593">
    <property type="entry name" value="AAA+_ATPase"/>
</dbReference>
<keyword evidence="9 11" id="KW-0239">DNA-directed DNA polymerase</keyword>
<keyword evidence="8 11" id="KW-0067">ATP-binding</keyword>
<dbReference type="PANTHER" id="PTHR11669:SF0">
    <property type="entry name" value="PROTEIN STICHEL-LIKE 2"/>
    <property type="match status" value="1"/>
</dbReference>
<organism evidence="13 14">
    <name type="scientific">Candidatus Magasanikbacteria bacterium RIFCSPLOWO2_01_FULL_40_15</name>
    <dbReference type="NCBI Taxonomy" id="1798686"/>
    <lineage>
        <taxon>Bacteria</taxon>
        <taxon>Candidatus Magasanikiibacteriota</taxon>
    </lineage>
</organism>
<dbReference type="GO" id="GO:0009360">
    <property type="term" value="C:DNA polymerase III complex"/>
    <property type="evidence" value="ECO:0007669"/>
    <property type="project" value="InterPro"/>
</dbReference>
<dbReference type="NCBIfam" id="TIGR02397">
    <property type="entry name" value="dnaX_nterm"/>
    <property type="match status" value="1"/>
</dbReference>